<name>A0A5B8UYW6_9SPHI</name>
<evidence type="ECO:0000313" key="2">
    <source>
        <dbReference type="Proteomes" id="UP000321479"/>
    </source>
</evidence>
<dbReference type="Proteomes" id="UP000321479">
    <property type="component" value="Chromosome"/>
</dbReference>
<keyword evidence="2" id="KW-1185">Reference proteome</keyword>
<accession>A0A5B8UYW6</accession>
<gene>
    <name evidence="1" type="ORF">FRZ54_15580</name>
</gene>
<proteinExistence type="predicted"/>
<organism evidence="1 2">
    <name type="scientific">Mucilaginibacter ginsenosidivorans</name>
    <dbReference type="NCBI Taxonomy" id="398053"/>
    <lineage>
        <taxon>Bacteria</taxon>
        <taxon>Pseudomonadati</taxon>
        <taxon>Bacteroidota</taxon>
        <taxon>Sphingobacteriia</taxon>
        <taxon>Sphingobacteriales</taxon>
        <taxon>Sphingobacteriaceae</taxon>
        <taxon>Mucilaginibacter</taxon>
    </lineage>
</organism>
<dbReference type="OrthoDB" id="1494015at2"/>
<reference evidence="1 2" key="1">
    <citation type="journal article" date="2017" name="Curr. Microbiol.">
        <title>Mucilaginibacter ginsenosidivorans sp. nov., Isolated from Soil of Ginseng Field.</title>
        <authorList>
            <person name="Kim M.M."/>
            <person name="Siddiqi M.Z."/>
            <person name="Im W.T."/>
        </authorList>
    </citation>
    <scope>NUCLEOTIDE SEQUENCE [LARGE SCALE GENOMIC DNA]</scope>
    <source>
        <strain evidence="1 2">Gsoil 3017</strain>
    </source>
</reference>
<dbReference type="KEGG" id="mgin:FRZ54_15580"/>
<sequence>MLIAVSAKSQKWQKGSFTDIKGNKVTGLIHDDLSGKGPIKDEGYIEFKDDSKANPYKLSASDLKSYMVGQDSFVVAHAPHNTTWTKKELDFVKVELDEETKLYVAEVGTVSGGGNGIGVRPAGGVGFGTGPYGGGYGGVSIDIGGGRGRKGPVQATYYYGANTAEMDQLTPMNFEDAMSDIMGDEQEVVDKIRAHQFNLGNIQKLIAYFKQVKEAESKRLKAESNPN</sequence>
<evidence type="ECO:0000313" key="1">
    <source>
        <dbReference type="EMBL" id="QEC63935.1"/>
    </source>
</evidence>
<dbReference type="EMBL" id="CP042436">
    <property type="protein sequence ID" value="QEC63935.1"/>
    <property type="molecule type" value="Genomic_DNA"/>
</dbReference>
<dbReference type="RefSeq" id="WP_147032508.1">
    <property type="nucleotide sequence ID" value="NZ_JBHMAO010000002.1"/>
</dbReference>
<protein>
    <submittedName>
        <fullName evidence="1">Uncharacterized protein</fullName>
    </submittedName>
</protein>
<dbReference type="AlphaFoldDB" id="A0A5B8UYW6"/>